<dbReference type="Gene3D" id="3.90.176.10">
    <property type="entry name" value="Toxin ADP-ribosyltransferase, Chain A, domain 1"/>
    <property type="match status" value="1"/>
</dbReference>
<accession>A0A6V8KAB9</accession>
<dbReference type="Pfam" id="PF03496">
    <property type="entry name" value="ADPrib_exo_Tox"/>
    <property type="match status" value="1"/>
</dbReference>
<keyword evidence="3" id="KW-1185">Reference proteome</keyword>
<evidence type="ECO:0000313" key="2">
    <source>
        <dbReference type="EMBL" id="GFJ77695.1"/>
    </source>
</evidence>
<protein>
    <recommendedName>
        <fullName evidence="1">ADP ribosyltransferase domain-containing protein</fullName>
    </recommendedName>
</protein>
<feature type="domain" description="ADP ribosyltransferase" evidence="1">
    <location>
        <begin position="86"/>
        <end position="226"/>
    </location>
</feature>
<dbReference type="GO" id="GO:0005576">
    <property type="term" value="C:extracellular region"/>
    <property type="evidence" value="ECO:0007669"/>
    <property type="project" value="InterPro"/>
</dbReference>
<evidence type="ECO:0000259" key="1">
    <source>
        <dbReference type="Pfam" id="PF03496"/>
    </source>
</evidence>
<reference evidence="2 3" key="2">
    <citation type="submission" date="2020-03" db="EMBL/GenBank/DDBJ databases">
        <authorList>
            <person name="Ichikawa N."/>
            <person name="Kimura A."/>
            <person name="Kitahashi Y."/>
            <person name="Uohara A."/>
        </authorList>
    </citation>
    <scope>NUCLEOTIDE SEQUENCE [LARGE SCALE GENOMIC DNA]</scope>
    <source>
        <strain evidence="2 3">NBRC 108639</strain>
    </source>
</reference>
<dbReference type="AlphaFoldDB" id="A0A6V8KAB9"/>
<name>A0A6V8KAB9_9ACTN</name>
<dbReference type="InterPro" id="IPR003540">
    <property type="entry name" value="ADP-ribosyltransferase"/>
</dbReference>
<evidence type="ECO:0000313" key="3">
    <source>
        <dbReference type="Proteomes" id="UP000482800"/>
    </source>
</evidence>
<sequence>MLKQWWDNAGTADAVRGLFGGHIPTLSDVYARAQRDPAPGTFERWLVDRVLSEPPARQAAVLNRIATDDGVRGMLIRTFGGRFPTEADIRARMALIDEAMRATPLRYGVQTNRGLQEINFMRDPAGNPMNFRQDPSGRWLNEHGQPLTVEDLQRRLVGSTQQANGYMSTSLGASAAFAGDSYPFRLVLDVPRGNPAIWMGSSSVYPRQRELILPQDAEYTIAGVRRGADGVFELIATVRRPGVP</sequence>
<gene>
    <name evidence="2" type="ORF">Phou_018750</name>
</gene>
<comment type="caution">
    <text evidence="2">The sequence shown here is derived from an EMBL/GenBank/DDBJ whole genome shotgun (WGS) entry which is preliminary data.</text>
</comment>
<dbReference type="Proteomes" id="UP000482800">
    <property type="component" value="Unassembled WGS sequence"/>
</dbReference>
<dbReference type="SUPFAM" id="SSF56399">
    <property type="entry name" value="ADP-ribosylation"/>
    <property type="match status" value="1"/>
</dbReference>
<organism evidence="2 3">
    <name type="scientific">Phytohabitans houttuyneae</name>
    <dbReference type="NCBI Taxonomy" id="1076126"/>
    <lineage>
        <taxon>Bacteria</taxon>
        <taxon>Bacillati</taxon>
        <taxon>Actinomycetota</taxon>
        <taxon>Actinomycetes</taxon>
        <taxon>Micromonosporales</taxon>
        <taxon>Micromonosporaceae</taxon>
    </lineage>
</organism>
<dbReference type="EMBL" id="BLPF01000001">
    <property type="protein sequence ID" value="GFJ77695.1"/>
    <property type="molecule type" value="Genomic_DNA"/>
</dbReference>
<reference evidence="2 3" key="1">
    <citation type="submission" date="2020-03" db="EMBL/GenBank/DDBJ databases">
        <title>Whole genome shotgun sequence of Phytohabitans houttuyneae NBRC 108639.</title>
        <authorList>
            <person name="Komaki H."/>
            <person name="Tamura T."/>
        </authorList>
    </citation>
    <scope>NUCLEOTIDE SEQUENCE [LARGE SCALE GENOMIC DNA]</scope>
    <source>
        <strain evidence="2 3">NBRC 108639</strain>
    </source>
</reference>
<proteinExistence type="predicted"/>